<dbReference type="OrthoDB" id="412748at2759"/>
<gene>
    <name evidence="2" type="primary">Acey_s0039.g105</name>
    <name evidence="2" type="ORF">Y032_0039g105</name>
</gene>
<reference evidence="3" key="1">
    <citation type="journal article" date="2015" name="Nat. Genet.">
        <title>The genome and transcriptome of the zoonotic hookworm Ancylostoma ceylanicum identify infection-specific gene families.</title>
        <authorList>
            <person name="Schwarz E.M."/>
            <person name="Hu Y."/>
            <person name="Antoshechkin I."/>
            <person name="Miller M.M."/>
            <person name="Sternberg P.W."/>
            <person name="Aroian R.V."/>
        </authorList>
    </citation>
    <scope>NUCLEOTIDE SEQUENCE</scope>
    <source>
        <strain evidence="3">HY135</strain>
    </source>
</reference>
<name>A0A016UIH9_9BILA</name>
<evidence type="ECO:0000256" key="1">
    <source>
        <dbReference type="SAM" id="MobiDB-lite"/>
    </source>
</evidence>
<proteinExistence type="predicted"/>
<dbReference type="EMBL" id="JARK01001375">
    <property type="protein sequence ID" value="EYC14691.1"/>
    <property type="molecule type" value="Genomic_DNA"/>
</dbReference>
<accession>A0A016UIH9</accession>
<evidence type="ECO:0000313" key="3">
    <source>
        <dbReference type="Proteomes" id="UP000024635"/>
    </source>
</evidence>
<sequence length="88" mass="9730">MLTPNQGVPSVSQERAPVWTLSAMATVVVPAGRSAGSVRNSIETSKWKDSHHLHIKNRSKLTKESVKMDRKSLGRQLQTKSTLVHVLD</sequence>
<feature type="compositionally biased region" description="Basic and acidic residues" evidence="1">
    <location>
        <begin position="61"/>
        <end position="72"/>
    </location>
</feature>
<organism evidence="2 3">
    <name type="scientific">Ancylostoma ceylanicum</name>
    <dbReference type="NCBI Taxonomy" id="53326"/>
    <lineage>
        <taxon>Eukaryota</taxon>
        <taxon>Metazoa</taxon>
        <taxon>Ecdysozoa</taxon>
        <taxon>Nematoda</taxon>
        <taxon>Chromadorea</taxon>
        <taxon>Rhabditida</taxon>
        <taxon>Rhabditina</taxon>
        <taxon>Rhabditomorpha</taxon>
        <taxon>Strongyloidea</taxon>
        <taxon>Ancylostomatidae</taxon>
        <taxon>Ancylostomatinae</taxon>
        <taxon>Ancylostoma</taxon>
    </lineage>
</organism>
<dbReference type="AlphaFoldDB" id="A0A016UIH9"/>
<protein>
    <submittedName>
        <fullName evidence="2">Uncharacterized protein</fullName>
    </submittedName>
</protein>
<evidence type="ECO:0000313" key="2">
    <source>
        <dbReference type="EMBL" id="EYC14691.1"/>
    </source>
</evidence>
<comment type="caution">
    <text evidence="2">The sequence shown here is derived from an EMBL/GenBank/DDBJ whole genome shotgun (WGS) entry which is preliminary data.</text>
</comment>
<keyword evidence="3" id="KW-1185">Reference proteome</keyword>
<feature type="region of interest" description="Disordered" evidence="1">
    <location>
        <begin position="49"/>
        <end position="88"/>
    </location>
</feature>
<dbReference type="Proteomes" id="UP000024635">
    <property type="component" value="Unassembled WGS sequence"/>
</dbReference>